<dbReference type="EMBL" id="OQ999676">
    <property type="protein sequence ID" value="WMI40047.1"/>
    <property type="molecule type" value="Genomic_RNA"/>
</dbReference>
<proteinExistence type="predicted"/>
<dbReference type="PROSITE" id="PS50096">
    <property type="entry name" value="IQ"/>
    <property type="match status" value="1"/>
</dbReference>
<reference evidence="1" key="2">
    <citation type="submission" date="2023-05" db="EMBL/GenBank/DDBJ databases">
        <authorList>
            <person name="Li W."/>
        </authorList>
    </citation>
    <scope>NUCLEOTIDE SEQUENCE</scope>
    <source>
        <strain evidence="1">RcHV-1084-1</strain>
    </source>
</reference>
<sequence>MFCIANMLGLYSCKSRLNPSRGSFVSRIISYLFCFCEPPKMKKLDDPVRIEAALAKAKTKFNKEKREREKKLKQLKKDSAIIIQKAYKKYRLIQYIYKYIALFRLAATLSPLIKFWKVKHVARKALRRARFEQSMNRQKLGCFVWDLLRQAKAIRLGEEARQDFKSRRMFIIKLQASIRRYMSSKTLQDLRWQQREINAKLRPAMSSPLFSYIAFKKTADLDLMDHIIPVVDGTKIYIKSDLLSFPKGIPHLSQQTFEKNFPNLHHTKGIYFPRVWIIDSFLKHTVPVGLYCVHFDSNHNILPIKFTSTWNGEIVVYVTKQQEIKLKRTFNSTKRPLQTTGQPPKLDFGLLQQLAFEDKAEASRSGLNVCAPAFEMAPKSESSLRFEPYIVQKKNQLKKKARRDYFYLPMPTNYKSISIVPFCILGDHIFLNKSL</sequence>
<accession>A0AA51BSA2</accession>
<protein>
    <submittedName>
        <fullName evidence="1">Uncharacterized protein</fullName>
    </submittedName>
</protein>
<evidence type="ECO:0000313" key="1">
    <source>
        <dbReference type="EMBL" id="WMI40047.1"/>
    </source>
</evidence>
<name>A0AA51BSA2_9VIRU</name>
<reference evidence="1" key="1">
    <citation type="journal article" date="2023" name="Microbiol. Spectr.">
        <title>Extreme Diversity of Mycoviruses Present in Single Strains of Rhizoctonia cerealis, the Pathogen of Wheat Sharp Eyespot.</title>
        <authorList>
            <person name="Li W."/>
            <person name="Sun H."/>
            <person name="Cao S."/>
            <person name="Zhang A."/>
            <person name="Zhang H."/>
            <person name="Shu Y."/>
            <person name="Chen H."/>
        </authorList>
    </citation>
    <scope>NUCLEOTIDE SEQUENCE</scope>
    <source>
        <strain evidence="1">RcHV-1084-1</strain>
    </source>
</reference>
<organism evidence="1">
    <name type="scientific">Rhizoctonia cerealis hypovirus</name>
    <dbReference type="NCBI Taxonomy" id="3068667"/>
    <lineage>
        <taxon>Viruses</taxon>
        <taxon>Riboviria</taxon>
        <taxon>Orthornavirae</taxon>
        <taxon>Pisuviricota</taxon>
        <taxon>Duplopiviricetes</taxon>
        <taxon>Durnavirales</taxon>
        <taxon>Hypoviridae</taxon>
    </lineage>
</organism>